<name>A0A4X2JX86_VOMUR</name>
<protein>
    <recommendedName>
        <fullName evidence="15">Protein Mis18-alpha</fullName>
    </recommendedName>
</protein>
<keyword evidence="19" id="KW-1185">Reference proteome</keyword>
<dbReference type="RefSeq" id="XP_027731352.1">
    <property type="nucleotide sequence ID" value="XM_027875551.1"/>
</dbReference>
<evidence type="ECO:0000313" key="18">
    <source>
        <dbReference type="Ensembl" id="ENSVURP00010004234.1"/>
    </source>
</evidence>
<dbReference type="OMA" id="DSMSWEG"/>
<dbReference type="GeneTree" id="ENSGT00940000154267"/>
<keyword evidence="13" id="KW-0131">Cell cycle</keyword>
<evidence type="ECO:0000256" key="4">
    <source>
        <dbReference type="ARBA" id="ARBA00022454"/>
    </source>
</evidence>
<organism evidence="18 19">
    <name type="scientific">Vombatus ursinus</name>
    <name type="common">Common wombat</name>
    <dbReference type="NCBI Taxonomy" id="29139"/>
    <lineage>
        <taxon>Eukaryota</taxon>
        <taxon>Metazoa</taxon>
        <taxon>Chordata</taxon>
        <taxon>Craniata</taxon>
        <taxon>Vertebrata</taxon>
        <taxon>Euteleostomi</taxon>
        <taxon>Mammalia</taxon>
        <taxon>Metatheria</taxon>
        <taxon>Diprotodontia</taxon>
        <taxon>Vombatidae</taxon>
        <taxon>Vombatus</taxon>
    </lineage>
</organism>
<evidence type="ECO:0000256" key="16">
    <source>
        <dbReference type="ARBA" id="ARBA00046705"/>
    </source>
</evidence>
<keyword evidence="7" id="KW-0132">Cell division</keyword>
<evidence type="ECO:0000256" key="6">
    <source>
        <dbReference type="ARBA" id="ARBA00022553"/>
    </source>
</evidence>
<dbReference type="InterPro" id="IPR034752">
    <property type="entry name" value="Mis18"/>
</dbReference>
<keyword evidence="10" id="KW-0862">Zinc</keyword>
<dbReference type="PANTHER" id="PTHR16431:SF2">
    <property type="entry name" value="PROTEIN MIS18-ALPHA"/>
    <property type="match status" value="1"/>
</dbReference>
<evidence type="ECO:0000256" key="9">
    <source>
        <dbReference type="ARBA" id="ARBA00022776"/>
    </source>
</evidence>
<dbReference type="GO" id="GO:0007059">
    <property type="term" value="P:chromosome segregation"/>
    <property type="evidence" value="ECO:0007669"/>
    <property type="project" value="TreeGrafter"/>
</dbReference>
<keyword evidence="5" id="KW-1017">Isopeptide bond</keyword>
<keyword evidence="6" id="KW-0597">Phosphoprotein</keyword>
<comment type="function">
    <text evidence="1">Required for recruitment of CENPA to centromeres and normal chromosome segregation during mitosis.</text>
</comment>
<evidence type="ECO:0000256" key="5">
    <source>
        <dbReference type="ARBA" id="ARBA00022499"/>
    </source>
</evidence>
<evidence type="ECO:0000256" key="2">
    <source>
        <dbReference type="ARBA" id="ARBA00004123"/>
    </source>
</evidence>
<comment type="subcellular location">
    <subcellularLocation>
        <location evidence="3">Chromosome</location>
        <location evidence="3">Centromere</location>
    </subcellularLocation>
    <subcellularLocation>
        <location evidence="2">Nucleus</location>
    </subcellularLocation>
</comment>
<evidence type="ECO:0000313" key="19">
    <source>
        <dbReference type="Proteomes" id="UP000314987"/>
    </source>
</evidence>
<dbReference type="GeneID" id="114052816"/>
<feature type="domain" description="Mis18" evidence="17">
    <location>
        <begin position="58"/>
        <end position="156"/>
    </location>
</feature>
<reference evidence="19" key="1">
    <citation type="submission" date="2018-12" db="EMBL/GenBank/DDBJ databases">
        <authorList>
            <person name="Yazar S."/>
        </authorList>
    </citation>
    <scope>NUCLEOTIDE SEQUENCE [LARGE SCALE GENOMIC DNA]</scope>
</reference>
<keyword evidence="12" id="KW-0539">Nucleus</keyword>
<evidence type="ECO:0000256" key="11">
    <source>
        <dbReference type="ARBA" id="ARBA00022843"/>
    </source>
</evidence>
<dbReference type="AlphaFoldDB" id="A0A4X2JX86"/>
<dbReference type="GO" id="GO:0034080">
    <property type="term" value="P:CENP-A containing chromatin assembly"/>
    <property type="evidence" value="ECO:0007669"/>
    <property type="project" value="TreeGrafter"/>
</dbReference>
<dbReference type="PANTHER" id="PTHR16431">
    <property type="entry name" value="NEUROGENIC PROTEIN MASTERMIND"/>
    <property type="match status" value="1"/>
</dbReference>
<reference evidence="18" key="2">
    <citation type="submission" date="2025-08" db="UniProtKB">
        <authorList>
            <consortium name="Ensembl"/>
        </authorList>
    </citation>
    <scope>IDENTIFICATION</scope>
</reference>
<comment type="subunit">
    <text evidence="16">Homodimer, and heterodimer with OIP5/MIS18B. Identified in a complex containing MIS18A, OIP5/MIS18B, MIS18BP1, RBBP7 and RBBP4.</text>
</comment>
<dbReference type="InterPro" id="IPR004910">
    <property type="entry name" value="Yippee/Mis18/Cereblon"/>
</dbReference>
<dbReference type="CTD" id="54069"/>
<dbReference type="GO" id="GO:0046872">
    <property type="term" value="F:metal ion binding"/>
    <property type="evidence" value="ECO:0007669"/>
    <property type="project" value="UniProtKB-KW"/>
</dbReference>
<sequence>MAESDPLEATFQRSLNIQKLKARDVTEEDVLRCMQKQSKIINGPGTGSDLDARRREMPCVFLCSRCQRPLGDSMSWEGTDFDGNCFFLNAVSPNVYVDKEQKLSTRKNEYGCMIETLSCNGCSLNIGQIYRCTPRHLDYKRDLFCFNVSSVDGYILGSAENEAVPETEEPVTLDKQDVMESILKKLQVIMHGLELRVSLVESVVSGLCSTT</sequence>
<gene>
    <name evidence="18" type="primary">MIS18A</name>
</gene>
<evidence type="ECO:0000256" key="12">
    <source>
        <dbReference type="ARBA" id="ARBA00023242"/>
    </source>
</evidence>
<keyword evidence="14" id="KW-0137">Centromere</keyword>
<evidence type="ECO:0000256" key="15">
    <source>
        <dbReference type="ARBA" id="ARBA00039650"/>
    </source>
</evidence>
<reference evidence="18" key="3">
    <citation type="submission" date="2025-09" db="UniProtKB">
        <authorList>
            <consortium name="Ensembl"/>
        </authorList>
    </citation>
    <scope>IDENTIFICATION</scope>
</reference>
<evidence type="ECO:0000256" key="14">
    <source>
        <dbReference type="ARBA" id="ARBA00023328"/>
    </source>
</evidence>
<dbReference type="Proteomes" id="UP000314987">
    <property type="component" value="Unassembled WGS sequence"/>
</dbReference>
<dbReference type="GO" id="GO:0005634">
    <property type="term" value="C:nucleus"/>
    <property type="evidence" value="ECO:0007669"/>
    <property type="project" value="UniProtKB-SubCell"/>
</dbReference>
<accession>A0A4X2JX86</accession>
<evidence type="ECO:0000256" key="8">
    <source>
        <dbReference type="ARBA" id="ARBA00022723"/>
    </source>
</evidence>
<dbReference type="Pfam" id="PF03226">
    <property type="entry name" value="Yippee-Mis18"/>
    <property type="match status" value="1"/>
</dbReference>
<keyword evidence="11" id="KW-0832">Ubl conjugation</keyword>
<dbReference type="OrthoDB" id="74210at2759"/>
<evidence type="ECO:0000256" key="1">
    <source>
        <dbReference type="ARBA" id="ARBA00003694"/>
    </source>
</evidence>
<evidence type="ECO:0000256" key="3">
    <source>
        <dbReference type="ARBA" id="ARBA00004584"/>
    </source>
</evidence>
<proteinExistence type="predicted"/>
<dbReference type="PROSITE" id="PS51793">
    <property type="entry name" value="MIS18"/>
    <property type="match status" value="1"/>
</dbReference>
<dbReference type="GO" id="GO:0000775">
    <property type="term" value="C:chromosome, centromeric region"/>
    <property type="evidence" value="ECO:0007669"/>
    <property type="project" value="UniProtKB-SubCell"/>
</dbReference>
<keyword evidence="8" id="KW-0479">Metal-binding</keyword>
<evidence type="ECO:0000256" key="7">
    <source>
        <dbReference type="ARBA" id="ARBA00022618"/>
    </source>
</evidence>
<dbReference type="STRING" id="29139.ENSVURP00010004234"/>
<evidence type="ECO:0000256" key="13">
    <source>
        <dbReference type="ARBA" id="ARBA00023306"/>
    </source>
</evidence>
<dbReference type="GO" id="GO:0000785">
    <property type="term" value="C:chromatin"/>
    <property type="evidence" value="ECO:0007669"/>
    <property type="project" value="TreeGrafter"/>
</dbReference>
<keyword evidence="4" id="KW-0158">Chromosome</keyword>
<keyword evidence="9" id="KW-0498">Mitosis</keyword>
<evidence type="ECO:0000259" key="17">
    <source>
        <dbReference type="PROSITE" id="PS51793"/>
    </source>
</evidence>
<dbReference type="Ensembl" id="ENSVURT00010004811.1">
    <property type="protein sequence ID" value="ENSVURP00010004234.1"/>
    <property type="gene ID" value="ENSVURG00010003377.1"/>
</dbReference>
<dbReference type="GO" id="GO:0051301">
    <property type="term" value="P:cell division"/>
    <property type="evidence" value="ECO:0007669"/>
    <property type="project" value="UniProtKB-KW"/>
</dbReference>
<evidence type="ECO:0000256" key="10">
    <source>
        <dbReference type="ARBA" id="ARBA00022833"/>
    </source>
</evidence>